<name>K2A2V7_9BACT</name>
<proteinExistence type="predicted"/>
<gene>
    <name evidence="1" type="ORF">ACD_71C00169G0001</name>
</gene>
<evidence type="ECO:0000313" key="1">
    <source>
        <dbReference type="EMBL" id="EKD44354.1"/>
    </source>
</evidence>
<reference evidence="1" key="1">
    <citation type="journal article" date="2012" name="Science">
        <title>Fermentation, hydrogen, and sulfur metabolism in multiple uncultivated bacterial phyla.</title>
        <authorList>
            <person name="Wrighton K.C."/>
            <person name="Thomas B.C."/>
            <person name="Sharon I."/>
            <person name="Miller C.S."/>
            <person name="Castelle C.J."/>
            <person name="VerBerkmoes N.C."/>
            <person name="Wilkins M.J."/>
            <person name="Hettich R.L."/>
            <person name="Lipton M.S."/>
            <person name="Williams K.H."/>
            <person name="Long P.E."/>
            <person name="Banfield J.F."/>
        </authorList>
    </citation>
    <scope>NUCLEOTIDE SEQUENCE [LARGE SCALE GENOMIC DNA]</scope>
</reference>
<accession>K2A2V7</accession>
<sequence length="59" mass="6911">MIRWKRVLFVFTQDVQETSHKNMSLTGKTKKSGCFWCKKTNFIKRERTDGLEDSQGVGQ</sequence>
<dbReference type="EMBL" id="AMFJ01028900">
    <property type="protein sequence ID" value="EKD44354.1"/>
    <property type="molecule type" value="Genomic_DNA"/>
</dbReference>
<comment type="caution">
    <text evidence="1">The sequence shown here is derived from an EMBL/GenBank/DDBJ whole genome shotgun (WGS) entry which is preliminary data.</text>
</comment>
<dbReference type="AlphaFoldDB" id="K2A2V7"/>
<organism evidence="1">
    <name type="scientific">uncultured bacterium</name>
    <name type="common">gcode 4</name>
    <dbReference type="NCBI Taxonomy" id="1234023"/>
    <lineage>
        <taxon>Bacteria</taxon>
        <taxon>environmental samples</taxon>
    </lineage>
</organism>
<protein>
    <submittedName>
        <fullName evidence="1">Uncharacterized protein</fullName>
    </submittedName>
</protein>